<evidence type="ECO:0000313" key="4">
    <source>
        <dbReference type="Proteomes" id="UP000284395"/>
    </source>
</evidence>
<feature type="signal peptide" evidence="2">
    <location>
        <begin position="1"/>
        <end position="24"/>
    </location>
</feature>
<keyword evidence="4" id="KW-1185">Reference proteome</keyword>
<name>A0A420E9K6_9SPHN</name>
<feature type="compositionally biased region" description="Basic residues" evidence="1">
    <location>
        <begin position="94"/>
        <end position="104"/>
    </location>
</feature>
<dbReference type="AlphaFoldDB" id="A0A420E9K6"/>
<feature type="region of interest" description="Disordered" evidence="1">
    <location>
        <begin position="26"/>
        <end position="104"/>
    </location>
</feature>
<keyword evidence="2" id="KW-0732">Signal</keyword>
<dbReference type="Proteomes" id="UP000284395">
    <property type="component" value="Unassembled WGS sequence"/>
</dbReference>
<evidence type="ECO:0000313" key="3">
    <source>
        <dbReference type="EMBL" id="RKF17361.1"/>
    </source>
</evidence>
<reference evidence="3 4" key="1">
    <citation type="submission" date="2018-09" db="EMBL/GenBank/DDBJ databases">
        <title>Altererythrobacter spongiae sp. nov., isolated from a marine sponge.</title>
        <authorList>
            <person name="Zhuang L."/>
            <person name="Luo L."/>
        </authorList>
    </citation>
    <scope>NUCLEOTIDE SEQUENCE [LARGE SCALE GENOMIC DNA]</scope>
    <source>
        <strain evidence="3 4">HN-Y73</strain>
    </source>
</reference>
<sequence length="104" mass="10891">MGGRFSVALGAVVIAFLAVSPAAAQRKTHGAGVSWSGSHGGVSWDGGHAYEGGSYGGYPAASSPPPPPHKAPQISPSRTELPVAQRERRDDRRAMRRPVQRAPH</sequence>
<dbReference type="RefSeq" id="WP_120326042.1">
    <property type="nucleotide sequence ID" value="NZ_RAPF01000016.1"/>
</dbReference>
<comment type="caution">
    <text evidence="3">The sequence shown here is derived from an EMBL/GenBank/DDBJ whole genome shotgun (WGS) entry which is preliminary data.</text>
</comment>
<feature type="compositionally biased region" description="Gly residues" evidence="1">
    <location>
        <begin position="38"/>
        <end position="56"/>
    </location>
</feature>
<organism evidence="3 4">
    <name type="scientific">Altericroceibacterium spongiae</name>
    <dbReference type="NCBI Taxonomy" id="2320269"/>
    <lineage>
        <taxon>Bacteria</taxon>
        <taxon>Pseudomonadati</taxon>
        <taxon>Pseudomonadota</taxon>
        <taxon>Alphaproteobacteria</taxon>
        <taxon>Sphingomonadales</taxon>
        <taxon>Erythrobacteraceae</taxon>
        <taxon>Altericroceibacterium</taxon>
    </lineage>
</organism>
<protein>
    <submittedName>
        <fullName evidence="3">Uncharacterized protein</fullName>
    </submittedName>
</protein>
<proteinExistence type="predicted"/>
<evidence type="ECO:0000256" key="1">
    <source>
        <dbReference type="SAM" id="MobiDB-lite"/>
    </source>
</evidence>
<gene>
    <name evidence="3" type="ORF">D6851_16785</name>
</gene>
<accession>A0A420E9K6</accession>
<feature type="chain" id="PRO_5019424413" evidence="2">
    <location>
        <begin position="25"/>
        <end position="104"/>
    </location>
</feature>
<dbReference type="EMBL" id="RAPF01000016">
    <property type="protein sequence ID" value="RKF17361.1"/>
    <property type="molecule type" value="Genomic_DNA"/>
</dbReference>
<evidence type="ECO:0000256" key="2">
    <source>
        <dbReference type="SAM" id="SignalP"/>
    </source>
</evidence>